<evidence type="ECO:0000256" key="1">
    <source>
        <dbReference type="SAM" id="MobiDB-lite"/>
    </source>
</evidence>
<feature type="region of interest" description="Disordered" evidence="1">
    <location>
        <begin position="1"/>
        <end position="28"/>
    </location>
</feature>
<sequence>MFRPRGKQFNRTDSSSSSLDSSGGANSKSGFCGQCGGRHKASQCLGVRGPCNNYGQIRHFARVCPYASGRHSNLSQQGLLDVLHGDRIPLLSPNDQVIIHLKRLGSEGLLNLSSWDLSALM</sequence>
<reference evidence="2 3" key="1">
    <citation type="journal article" date="2015" name="Proc. Natl. Acad. Sci. U.S.A.">
        <title>The resurrection genome of Boea hygrometrica: A blueprint for survival of dehydration.</title>
        <authorList>
            <person name="Xiao L."/>
            <person name="Yang G."/>
            <person name="Zhang L."/>
            <person name="Yang X."/>
            <person name="Zhao S."/>
            <person name="Ji Z."/>
            <person name="Zhou Q."/>
            <person name="Hu M."/>
            <person name="Wang Y."/>
            <person name="Chen M."/>
            <person name="Xu Y."/>
            <person name="Jin H."/>
            <person name="Xiao X."/>
            <person name="Hu G."/>
            <person name="Bao F."/>
            <person name="Hu Y."/>
            <person name="Wan P."/>
            <person name="Li L."/>
            <person name="Deng X."/>
            <person name="Kuang T."/>
            <person name="Xiang C."/>
            <person name="Zhu J.K."/>
            <person name="Oliver M.J."/>
            <person name="He Y."/>
        </authorList>
    </citation>
    <scope>NUCLEOTIDE SEQUENCE [LARGE SCALE GENOMIC DNA]</scope>
    <source>
        <strain evidence="3">cv. XS01</strain>
    </source>
</reference>
<name>A0A2Z7A5F8_9LAMI</name>
<keyword evidence="3" id="KW-1185">Reference proteome</keyword>
<evidence type="ECO:0000313" key="2">
    <source>
        <dbReference type="EMBL" id="KZV16774.1"/>
    </source>
</evidence>
<feature type="compositionally biased region" description="Low complexity" evidence="1">
    <location>
        <begin position="14"/>
        <end position="28"/>
    </location>
</feature>
<organism evidence="2 3">
    <name type="scientific">Dorcoceras hygrometricum</name>
    <dbReference type="NCBI Taxonomy" id="472368"/>
    <lineage>
        <taxon>Eukaryota</taxon>
        <taxon>Viridiplantae</taxon>
        <taxon>Streptophyta</taxon>
        <taxon>Embryophyta</taxon>
        <taxon>Tracheophyta</taxon>
        <taxon>Spermatophyta</taxon>
        <taxon>Magnoliopsida</taxon>
        <taxon>eudicotyledons</taxon>
        <taxon>Gunneridae</taxon>
        <taxon>Pentapetalae</taxon>
        <taxon>asterids</taxon>
        <taxon>lamiids</taxon>
        <taxon>Lamiales</taxon>
        <taxon>Gesneriaceae</taxon>
        <taxon>Didymocarpoideae</taxon>
        <taxon>Trichosporeae</taxon>
        <taxon>Loxocarpinae</taxon>
        <taxon>Dorcoceras</taxon>
    </lineage>
</organism>
<proteinExistence type="predicted"/>
<protein>
    <submittedName>
        <fullName evidence="2">Uncharacterized protein</fullName>
    </submittedName>
</protein>
<dbReference type="AlphaFoldDB" id="A0A2Z7A5F8"/>
<accession>A0A2Z7A5F8</accession>
<dbReference type="OrthoDB" id="3863715at2759"/>
<gene>
    <name evidence="2" type="ORF">F511_17350</name>
</gene>
<dbReference type="EMBL" id="KV018576">
    <property type="protein sequence ID" value="KZV16774.1"/>
    <property type="molecule type" value="Genomic_DNA"/>
</dbReference>
<evidence type="ECO:0000313" key="3">
    <source>
        <dbReference type="Proteomes" id="UP000250235"/>
    </source>
</evidence>
<dbReference type="Proteomes" id="UP000250235">
    <property type="component" value="Unassembled WGS sequence"/>
</dbReference>